<dbReference type="GO" id="GO:0030261">
    <property type="term" value="P:chromosome condensation"/>
    <property type="evidence" value="ECO:0007669"/>
    <property type="project" value="TreeGrafter"/>
</dbReference>
<feature type="region of interest" description="Disordered" evidence="8">
    <location>
        <begin position="91"/>
        <end position="163"/>
    </location>
</feature>
<evidence type="ECO:0000313" key="11">
    <source>
        <dbReference type="Proteomes" id="UP000662931"/>
    </source>
</evidence>
<accession>A0A875RTV6</accession>
<keyword evidence="6 7" id="KW-0539">Nucleus</keyword>
<feature type="compositionally biased region" description="Low complexity" evidence="8">
    <location>
        <begin position="124"/>
        <end position="136"/>
    </location>
</feature>
<dbReference type="GO" id="GO:0006334">
    <property type="term" value="P:nucleosome assembly"/>
    <property type="evidence" value="ECO:0007669"/>
    <property type="project" value="InterPro"/>
</dbReference>
<organism evidence="10 11">
    <name type="scientific">Eeniella nana</name>
    <name type="common">Yeast</name>
    <name type="synonym">Brettanomyces nanus</name>
    <dbReference type="NCBI Taxonomy" id="13502"/>
    <lineage>
        <taxon>Eukaryota</taxon>
        <taxon>Fungi</taxon>
        <taxon>Dikarya</taxon>
        <taxon>Ascomycota</taxon>
        <taxon>Saccharomycotina</taxon>
        <taxon>Pichiomycetes</taxon>
        <taxon>Pichiales</taxon>
        <taxon>Pichiaceae</taxon>
        <taxon>Brettanomyces</taxon>
    </lineage>
</organism>
<dbReference type="GO" id="GO:0003690">
    <property type="term" value="F:double-stranded DNA binding"/>
    <property type="evidence" value="ECO:0007669"/>
    <property type="project" value="TreeGrafter"/>
</dbReference>
<feature type="compositionally biased region" description="Basic residues" evidence="8">
    <location>
        <begin position="137"/>
        <end position="163"/>
    </location>
</feature>
<dbReference type="EMBL" id="CP064812">
    <property type="protein sequence ID" value="QPG73897.1"/>
    <property type="molecule type" value="Genomic_DNA"/>
</dbReference>
<comment type="similarity">
    <text evidence="7">Belongs to the histone H1/H5 family.</text>
</comment>
<evidence type="ECO:0000313" key="10">
    <source>
        <dbReference type="EMBL" id="QPG73897.1"/>
    </source>
</evidence>
<dbReference type="InterPro" id="IPR036388">
    <property type="entry name" value="WH-like_DNA-bd_sf"/>
</dbReference>
<dbReference type="Proteomes" id="UP000662931">
    <property type="component" value="Chromosome 1"/>
</dbReference>
<evidence type="ECO:0000256" key="8">
    <source>
        <dbReference type="SAM" id="MobiDB-lite"/>
    </source>
</evidence>
<gene>
    <name evidence="10" type="ORF">FOA43_001212</name>
</gene>
<evidence type="ECO:0000259" key="9">
    <source>
        <dbReference type="PROSITE" id="PS51504"/>
    </source>
</evidence>
<dbReference type="GO" id="GO:0031492">
    <property type="term" value="F:nucleosomal DNA binding"/>
    <property type="evidence" value="ECO:0007669"/>
    <property type="project" value="TreeGrafter"/>
</dbReference>
<name>A0A875RTV6_EENNA</name>
<dbReference type="InterPro" id="IPR005819">
    <property type="entry name" value="H1/H5"/>
</dbReference>
<dbReference type="GeneID" id="62194613"/>
<keyword evidence="11" id="KW-1185">Reference proteome</keyword>
<sequence>MATVKTTKPTYKDMIISAVTNLKERNGSSRQALKKYIQTKFDVNTTNFDSQFNMAIKRGVSSDSFVQPKGPSGPVKLNKAVVGTKKITAIKKAASKKKPAPKKAAAAAKKSAPKKKVSTKAPKKAVGTKQSATSKKSNSKSKPVKKTAAKKVSKKTKKAPKRK</sequence>
<feature type="compositionally biased region" description="Basic residues" evidence="8">
    <location>
        <begin position="111"/>
        <end position="123"/>
    </location>
</feature>
<dbReference type="Gene3D" id="1.10.10.10">
    <property type="entry name" value="Winged helix-like DNA-binding domain superfamily/Winged helix DNA-binding domain"/>
    <property type="match status" value="1"/>
</dbReference>
<dbReference type="InterPro" id="IPR036390">
    <property type="entry name" value="WH_DNA-bd_sf"/>
</dbReference>
<comment type="subcellular location">
    <subcellularLocation>
        <location evidence="2">Chromosome</location>
    </subcellularLocation>
    <subcellularLocation>
        <location evidence="1 7">Nucleus</location>
    </subcellularLocation>
</comment>
<dbReference type="PRINTS" id="PR00624">
    <property type="entry name" value="HISTONEH5"/>
</dbReference>
<dbReference type="GO" id="GO:0005634">
    <property type="term" value="C:nucleus"/>
    <property type="evidence" value="ECO:0007669"/>
    <property type="project" value="UniProtKB-SubCell"/>
</dbReference>
<evidence type="ECO:0000256" key="7">
    <source>
        <dbReference type="RuleBase" id="RU003894"/>
    </source>
</evidence>
<dbReference type="PANTHER" id="PTHR11467:SF36">
    <property type="entry name" value="HISTONE 24-RELATED"/>
    <property type="match status" value="1"/>
</dbReference>
<dbReference type="PROSITE" id="PS51504">
    <property type="entry name" value="H15"/>
    <property type="match status" value="1"/>
</dbReference>
<feature type="domain" description="H15" evidence="9">
    <location>
        <begin position="7"/>
        <end position="79"/>
    </location>
</feature>
<dbReference type="AlphaFoldDB" id="A0A875RTV6"/>
<dbReference type="OrthoDB" id="1110759at2759"/>
<dbReference type="KEGG" id="bnn:FOA43_001212"/>
<dbReference type="RefSeq" id="XP_038777462.1">
    <property type="nucleotide sequence ID" value="XM_038921534.1"/>
</dbReference>
<evidence type="ECO:0000256" key="4">
    <source>
        <dbReference type="ARBA" id="ARBA00022454"/>
    </source>
</evidence>
<dbReference type="GO" id="GO:0000786">
    <property type="term" value="C:nucleosome"/>
    <property type="evidence" value="ECO:0007669"/>
    <property type="project" value="InterPro"/>
</dbReference>
<evidence type="ECO:0000256" key="5">
    <source>
        <dbReference type="ARBA" id="ARBA00023125"/>
    </source>
</evidence>
<dbReference type="CDD" id="cd00073">
    <property type="entry name" value="H15"/>
    <property type="match status" value="1"/>
</dbReference>
<dbReference type="GO" id="GO:0045910">
    <property type="term" value="P:negative regulation of DNA recombination"/>
    <property type="evidence" value="ECO:0007669"/>
    <property type="project" value="TreeGrafter"/>
</dbReference>
<evidence type="ECO:0000256" key="6">
    <source>
        <dbReference type="ARBA" id="ARBA00023242"/>
    </source>
</evidence>
<keyword evidence="4 7" id="KW-0158">Chromosome</keyword>
<evidence type="ECO:0000256" key="1">
    <source>
        <dbReference type="ARBA" id="ARBA00004123"/>
    </source>
</evidence>
<proteinExistence type="inferred from homology"/>
<dbReference type="SMART" id="SM00526">
    <property type="entry name" value="H15"/>
    <property type="match status" value="1"/>
</dbReference>
<protein>
    <recommendedName>
        <fullName evidence="3">Histone H1</fullName>
    </recommendedName>
</protein>
<evidence type="ECO:0000256" key="3">
    <source>
        <dbReference type="ARBA" id="ARBA00020833"/>
    </source>
</evidence>
<keyword evidence="5 7" id="KW-0238">DNA-binding</keyword>
<dbReference type="PANTHER" id="PTHR11467">
    <property type="entry name" value="HISTONE H1"/>
    <property type="match status" value="1"/>
</dbReference>
<dbReference type="InterPro" id="IPR005818">
    <property type="entry name" value="Histone_H1/H5_H15"/>
</dbReference>
<dbReference type="GO" id="GO:0030527">
    <property type="term" value="F:structural constituent of chromatin"/>
    <property type="evidence" value="ECO:0007669"/>
    <property type="project" value="InterPro"/>
</dbReference>
<reference evidence="10" key="1">
    <citation type="submission" date="2020-10" db="EMBL/GenBank/DDBJ databases">
        <authorList>
            <person name="Roach M.J.R."/>
        </authorList>
    </citation>
    <scope>NUCLEOTIDE SEQUENCE</scope>
    <source>
        <strain evidence="10">CBS 1945</strain>
    </source>
</reference>
<dbReference type="Pfam" id="PF00538">
    <property type="entry name" value="Linker_histone"/>
    <property type="match status" value="1"/>
</dbReference>
<dbReference type="SUPFAM" id="SSF46785">
    <property type="entry name" value="Winged helix' DNA-binding domain"/>
    <property type="match status" value="1"/>
</dbReference>
<evidence type="ECO:0000256" key="2">
    <source>
        <dbReference type="ARBA" id="ARBA00004286"/>
    </source>
</evidence>